<dbReference type="InterPro" id="IPR002909">
    <property type="entry name" value="IPT_dom"/>
</dbReference>
<dbReference type="InterPro" id="IPR013320">
    <property type="entry name" value="ConA-like_dom_sf"/>
</dbReference>
<evidence type="ECO:0000259" key="2">
    <source>
        <dbReference type="Pfam" id="PF01833"/>
    </source>
</evidence>
<dbReference type="AlphaFoldDB" id="A0A1V9F3F5"/>
<sequence length="464" mass="50096">MSIAFFHLFIKQTVKSNYMKIFTKNIWFLVALIAAAAIYAGCNKAADIRTFDYPAPIPQAVFPDSGYAGFAEVTITGSSFGDYKNAVKVLFNGIEADSILTCEDGKIVARVPNTAISGKVSLQVWNHSVDSIGSFKVIPVPHADSISRIAGLVGDTIIIMGRGFGADLTKVKVSFNGPTGDIADITDSTIAAIVPAGFTAGKLVVYVNNYPVVGPAFGALVTVADPIYWLEFEHNLNDKMGGAAATYTYNAADGFAKPINWAAGNRGEAVQLAGTGNRKTTNNQFIACPPGISKYSELSVTAWVNWGSRDYPDSNWYQEPVFDFGQARGLRTALMTRMGVTAGPNMLGRLIFEKITEFPTNKTFDAKCTAALGRFAWHHVAMTISSANHILTVYLDGVSIGTVTLDAAANPTLFNHNKVYIGAPTNGVVNEPAYGGLIDDFKIFNYTLSSEQVFTDYYHAYRPK</sequence>
<feature type="transmembrane region" description="Helical" evidence="1">
    <location>
        <begin position="21"/>
        <end position="41"/>
    </location>
</feature>
<feature type="domain" description="IPT/TIG" evidence="2">
    <location>
        <begin position="56"/>
        <end position="132"/>
    </location>
</feature>
<protein>
    <recommendedName>
        <fullName evidence="2">IPT/TIG domain-containing protein</fullName>
    </recommendedName>
</protein>
<dbReference type="Proteomes" id="UP000192610">
    <property type="component" value="Unassembled WGS sequence"/>
</dbReference>
<dbReference type="EMBL" id="LVXG01000007">
    <property type="protein sequence ID" value="OQP52775.1"/>
    <property type="molecule type" value="Genomic_DNA"/>
</dbReference>
<dbReference type="Pfam" id="PF01833">
    <property type="entry name" value="TIG"/>
    <property type="match status" value="2"/>
</dbReference>
<dbReference type="SUPFAM" id="SSF49899">
    <property type="entry name" value="Concanavalin A-like lectins/glucanases"/>
    <property type="match status" value="1"/>
</dbReference>
<dbReference type="OrthoDB" id="633200at2"/>
<accession>A0A1V9F3F5</accession>
<keyword evidence="1" id="KW-0472">Membrane</keyword>
<keyword evidence="1" id="KW-0812">Transmembrane</keyword>
<evidence type="ECO:0000313" key="4">
    <source>
        <dbReference type="Proteomes" id="UP000192610"/>
    </source>
</evidence>
<evidence type="ECO:0000256" key="1">
    <source>
        <dbReference type="SAM" id="Phobius"/>
    </source>
</evidence>
<dbReference type="GO" id="GO:0005975">
    <property type="term" value="P:carbohydrate metabolic process"/>
    <property type="evidence" value="ECO:0007669"/>
    <property type="project" value="UniProtKB-ARBA"/>
</dbReference>
<dbReference type="InterPro" id="IPR013783">
    <property type="entry name" value="Ig-like_fold"/>
</dbReference>
<organism evidence="3 4">
    <name type="scientific">Niastella yeongjuensis</name>
    <dbReference type="NCBI Taxonomy" id="354355"/>
    <lineage>
        <taxon>Bacteria</taxon>
        <taxon>Pseudomonadati</taxon>
        <taxon>Bacteroidota</taxon>
        <taxon>Chitinophagia</taxon>
        <taxon>Chitinophagales</taxon>
        <taxon>Chitinophagaceae</taxon>
        <taxon>Niastella</taxon>
    </lineage>
</organism>
<comment type="caution">
    <text evidence="3">The sequence shown here is derived from an EMBL/GenBank/DDBJ whole genome shotgun (WGS) entry which is preliminary data.</text>
</comment>
<name>A0A1V9F3F5_9BACT</name>
<proteinExistence type="predicted"/>
<dbReference type="InterPro" id="IPR014756">
    <property type="entry name" value="Ig_E-set"/>
</dbReference>
<feature type="domain" description="IPT/TIG" evidence="2">
    <location>
        <begin position="141"/>
        <end position="208"/>
    </location>
</feature>
<dbReference type="STRING" id="354355.SAMN05660816_04692"/>
<dbReference type="Pfam" id="PF13385">
    <property type="entry name" value="Laminin_G_3"/>
    <property type="match status" value="1"/>
</dbReference>
<keyword evidence="4" id="KW-1185">Reference proteome</keyword>
<reference evidence="4" key="1">
    <citation type="submission" date="2016-04" db="EMBL/GenBank/DDBJ databases">
        <authorList>
            <person name="Chen L."/>
            <person name="Zhuang W."/>
            <person name="Wang G."/>
        </authorList>
    </citation>
    <scope>NUCLEOTIDE SEQUENCE [LARGE SCALE GENOMIC DNA]</scope>
    <source>
        <strain evidence="4">17621</strain>
    </source>
</reference>
<evidence type="ECO:0000313" key="3">
    <source>
        <dbReference type="EMBL" id="OQP52775.1"/>
    </source>
</evidence>
<dbReference type="GO" id="GO:0004553">
    <property type="term" value="F:hydrolase activity, hydrolyzing O-glycosyl compounds"/>
    <property type="evidence" value="ECO:0007669"/>
    <property type="project" value="UniProtKB-ARBA"/>
</dbReference>
<keyword evidence="1" id="KW-1133">Transmembrane helix</keyword>
<dbReference type="SUPFAM" id="SSF81296">
    <property type="entry name" value="E set domains"/>
    <property type="match status" value="2"/>
</dbReference>
<dbReference type="Gene3D" id="2.60.40.10">
    <property type="entry name" value="Immunoglobulins"/>
    <property type="match status" value="2"/>
</dbReference>
<dbReference type="Gene3D" id="2.60.120.200">
    <property type="match status" value="1"/>
</dbReference>
<gene>
    <name evidence="3" type="ORF">A4H97_24025</name>
</gene>